<keyword evidence="1" id="KW-0472">Membrane</keyword>
<sequence length="277" mass="29245">MASEPQQHHQDATFAPVDFSALNAAKGNNKAAGVAAAALLPFLVNVGEASAKGGELGVWEGRSFALLHPLIMGTLFGLSGYAALLGLEWRELRTMGTTIGFVKDKAPVLSTGEKAGFPFSKTSASINSKIGELEASDPQVSALKADLAKLSAAAAVDEEYAALQERRKALSKKDVRDKHYEVGSLILGLGVFAAIEGPVNTYIRAGKLFPGPHLYAGAGIVVAWGIAASLVQQMQKGNEWARLAHIGINFGILGFFAWQVNTGLGITAKVLEFTKWP</sequence>
<organism evidence="2 3">
    <name type="scientific">Tribonema minus</name>
    <dbReference type="NCBI Taxonomy" id="303371"/>
    <lineage>
        <taxon>Eukaryota</taxon>
        <taxon>Sar</taxon>
        <taxon>Stramenopiles</taxon>
        <taxon>Ochrophyta</taxon>
        <taxon>PX clade</taxon>
        <taxon>Xanthophyceae</taxon>
        <taxon>Tribonematales</taxon>
        <taxon>Tribonemataceae</taxon>
        <taxon>Tribonema</taxon>
    </lineage>
</organism>
<feature type="transmembrane region" description="Helical" evidence="1">
    <location>
        <begin position="182"/>
        <end position="202"/>
    </location>
</feature>
<comment type="caution">
    <text evidence="2">The sequence shown here is derived from an EMBL/GenBank/DDBJ whole genome shotgun (WGS) entry which is preliminary data.</text>
</comment>
<protein>
    <submittedName>
        <fullName evidence="2">Uncharacterized protein</fullName>
    </submittedName>
</protein>
<evidence type="ECO:0000313" key="3">
    <source>
        <dbReference type="Proteomes" id="UP000664859"/>
    </source>
</evidence>
<dbReference type="OrthoDB" id="4914at2759"/>
<dbReference type="Pfam" id="PF13301">
    <property type="entry name" value="DUF4079"/>
    <property type="match status" value="1"/>
</dbReference>
<gene>
    <name evidence="2" type="ORF">JKP88DRAFT_203917</name>
</gene>
<dbReference type="EMBL" id="JAFCMP010000556">
    <property type="protein sequence ID" value="KAG5174980.1"/>
    <property type="molecule type" value="Genomic_DNA"/>
</dbReference>
<keyword evidence="1" id="KW-0812">Transmembrane</keyword>
<reference evidence="2" key="1">
    <citation type="submission" date="2021-02" db="EMBL/GenBank/DDBJ databases">
        <title>First Annotated Genome of the Yellow-green Alga Tribonema minus.</title>
        <authorList>
            <person name="Mahan K.M."/>
        </authorList>
    </citation>
    <scope>NUCLEOTIDE SEQUENCE</scope>
    <source>
        <strain evidence="2">UTEX B ZZ1240</strain>
    </source>
</reference>
<keyword evidence="3" id="KW-1185">Reference proteome</keyword>
<keyword evidence="1" id="KW-1133">Transmembrane helix</keyword>
<evidence type="ECO:0000313" key="2">
    <source>
        <dbReference type="EMBL" id="KAG5174980.1"/>
    </source>
</evidence>
<feature type="transmembrane region" description="Helical" evidence="1">
    <location>
        <begin position="66"/>
        <end position="87"/>
    </location>
</feature>
<dbReference type="PANTHER" id="PTHR34679">
    <property type="match status" value="1"/>
</dbReference>
<dbReference type="Proteomes" id="UP000664859">
    <property type="component" value="Unassembled WGS sequence"/>
</dbReference>
<feature type="transmembrane region" description="Helical" evidence="1">
    <location>
        <begin position="214"/>
        <end position="231"/>
    </location>
</feature>
<dbReference type="AlphaFoldDB" id="A0A835YJX9"/>
<evidence type="ECO:0000256" key="1">
    <source>
        <dbReference type="SAM" id="Phobius"/>
    </source>
</evidence>
<dbReference type="PANTHER" id="PTHR34679:SF2">
    <property type="entry name" value="OS02G0122500 PROTEIN"/>
    <property type="match status" value="1"/>
</dbReference>
<proteinExistence type="predicted"/>
<dbReference type="InterPro" id="IPR025067">
    <property type="entry name" value="DUF4079"/>
</dbReference>
<name>A0A835YJX9_9STRA</name>
<feature type="transmembrane region" description="Helical" evidence="1">
    <location>
        <begin position="243"/>
        <end position="260"/>
    </location>
</feature>
<accession>A0A835YJX9</accession>